<dbReference type="InterPro" id="IPR019140">
    <property type="entry name" value="MCM_complex-bd"/>
</dbReference>
<name>A0A0M3JE00_ANISI</name>
<reference evidence="3" key="1">
    <citation type="submission" date="2017-02" db="UniProtKB">
        <authorList>
            <consortium name="WormBaseParasite"/>
        </authorList>
    </citation>
    <scope>IDENTIFICATION</scope>
</reference>
<dbReference type="OrthoDB" id="329666at2759"/>
<evidence type="ECO:0000313" key="1">
    <source>
        <dbReference type="EMBL" id="VDK25833.1"/>
    </source>
</evidence>
<gene>
    <name evidence="1" type="ORF">ASIM_LOCUS5632</name>
</gene>
<dbReference type="Pfam" id="PF09739">
    <property type="entry name" value="MCM_bind"/>
    <property type="match status" value="1"/>
</dbReference>
<protein>
    <submittedName>
        <fullName evidence="3">Mini-chromosome maintenance complex-binding protein</fullName>
    </submittedName>
</protein>
<sequence>MDVDEGQAFNHDNMFKFVDTLFERNVDEYSKNPEKLMEVVKAQCLPHFQSCKSLNCIGYDMVKDGELVRMRCMIQDAKGVEMFVASGIAHDDIDQQNGSNPGNDTEKTVCGVLRDSLKCTVRNIFSCFGYSSSL</sequence>
<keyword evidence="2" id="KW-1185">Reference proteome</keyword>
<evidence type="ECO:0000313" key="3">
    <source>
        <dbReference type="WBParaSite" id="ASIM_0000584101-mRNA-1"/>
    </source>
</evidence>
<organism evidence="3">
    <name type="scientific">Anisakis simplex</name>
    <name type="common">Herring worm</name>
    <dbReference type="NCBI Taxonomy" id="6269"/>
    <lineage>
        <taxon>Eukaryota</taxon>
        <taxon>Metazoa</taxon>
        <taxon>Ecdysozoa</taxon>
        <taxon>Nematoda</taxon>
        <taxon>Chromadorea</taxon>
        <taxon>Rhabditida</taxon>
        <taxon>Spirurina</taxon>
        <taxon>Ascaridomorpha</taxon>
        <taxon>Ascaridoidea</taxon>
        <taxon>Anisakidae</taxon>
        <taxon>Anisakis</taxon>
        <taxon>Anisakis simplex complex</taxon>
    </lineage>
</organism>
<dbReference type="Proteomes" id="UP000267096">
    <property type="component" value="Unassembled WGS sequence"/>
</dbReference>
<proteinExistence type="predicted"/>
<reference evidence="1 2" key="2">
    <citation type="submission" date="2018-11" db="EMBL/GenBank/DDBJ databases">
        <authorList>
            <consortium name="Pathogen Informatics"/>
        </authorList>
    </citation>
    <scope>NUCLEOTIDE SEQUENCE [LARGE SCALE GENOMIC DNA]</scope>
</reference>
<evidence type="ECO:0000313" key="2">
    <source>
        <dbReference type="Proteomes" id="UP000267096"/>
    </source>
</evidence>
<accession>A0A0M3JE00</accession>
<dbReference type="EMBL" id="UYRR01011246">
    <property type="protein sequence ID" value="VDK25833.1"/>
    <property type="molecule type" value="Genomic_DNA"/>
</dbReference>
<dbReference type="WBParaSite" id="ASIM_0000584101-mRNA-1">
    <property type="protein sequence ID" value="ASIM_0000584101-mRNA-1"/>
    <property type="gene ID" value="ASIM_0000584101"/>
</dbReference>
<dbReference type="AlphaFoldDB" id="A0A0M3JE00"/>